<feature type="chain" id="PRO_5045163467" description="Peptidase M43 pregnancy-associated plasma-A domain-containing protein" evidence="9">
    <location>
        <begin position="19"/>
        <end position="270"/>
    </location>
</feature>
<protein>
    <recommendedName>
        <fullName evidence="10">Peptidase M43 pregnancy-associated plasma-A domain-containing protein</fullName>
    </recommendedName>
</protein>
<dbReference type="Proteomes" id="UP001610432">
    <property type="component" value="Unassembled WGS sequence"/>
</dbReference>
<keyword evidence="6" id="KW-0862">Zinc</keyword>
<evidence type="ECO:0000256" key="1">
    <source>
        <dbReference type="ARBA" id="ARBA00008721"/>
    </source>
</evidence>
<feature type="domain" description="Peptidase M43 pregnancy-associated plasma-A" evidence="10">
    <location>
        <begin position="131"/>
        <end position="262"/>
    </location>
</feature>
<dbReference type="GeneID" id="98150274"/>
<evidence type="ECO:0000256" key="2">
    <source>
        <dbReference type="ARBA" id="ARBA00022670"/>
    </source>
</evidence>
<feature type="signal peptide" evidence="9">
    <location>
        <begin position="1"/>
        <end position="18"/>
    </location>
</feature>
<gene>
    <name evidence="11" type="ORF">BJX67DRAFT_59740</name>
</gene>
<name>A0ABR4LU25_9EURO</name>
<keyword evidence="5" id="KW-0378">Hydrolase</keyword>
<keyword evidence="12" id="KW-1185">Reference proteome</keyword>
<comment type="similarity">
    <text evidence="1">Belongs to the peptidase M43B family.</text>
</comment>
<organism evidence="11 12">
    <name type="scientific">Aspergillus lucknowensis</name>
    <dbReference type="NCBI Taxonomy" id="176173"/>
    <lineage>
        <taxon>Eukaryota</taxon>
        <taxon>Fungi</taxon>
        <taxon>Dikarya</taxon>
        <taxon>Ascomycota</taxon>
        <taxon>Pezizomycotina</taxon>
        <taxon>Eurotiomycetes</taxon>
        <taxon>Eurotiomycetidae</taxon>
        <taxon>Eurotiales</taxon>
        <taxon>Aspergillaceae</taxon>
        <taxon>Aspergillus</taxon>
        <taxon>Aspergillus subgen. Nidulantes</taxon>
    </lineage>
</organism>
<dbReference type="InterPro" id="IPR024079">
    <property type="entry name" value="MetalloPept_cat_dom_sf"/>
</dbReference>
<dbReference type="RefSeq" id="XP_070887020.1">
    <property type="nucleotide sequence ID" value="XM_071035202.1"/>
</dbReference>
<evidence type="ECO:0000256" key="3">
    <source>
        <dbReference type="ARBA" id="ARBA00022723"/>
    </source>
</evidence>
<dbReference type="CDD" id="cd04275">
    <property type="entry name" value="ZnMc_pappalysin_like"/>
    <property type="match status" value="1"/>
</dbReference>
<keyword evidence="2" id="KW-0645">Protease</keyword>
<dbReference type="PANTHER" id="PTHR47466:SF1">
    <property type="entry name" value="METALLOPROTEASE MEP1 (AFU_ORTHOLOGUE AFUA_1G07730)-RELATED"/>
    <property type="match status" value="1"/>
</dbReference>
<reference evidence="11 12" key="1">
    <citation type="submission" date="2024-07" db="EMBL/GenBank/DDBJ databases">
        <title>Section-level genome sequencing and comparative genomics of Aspergillus sections Usti and Cavernicolus.</title>
        <authorList>
            <consortium name="Lawrence Berkeley National Laboratory"/>
            <person name="Nybo J.L."/>
            <person name="Vesth T.C."/>
            <person name="Theobald S."/>
            <person name="Frisvad J.C."/>
            <person name="Larsen T.O."/>
            <person name="Kjaerboelling I."/>
            <person name="Rothschild-Mancinelli K."/>
            <person name="Lyhne E.K."/>
            <person name="Kogle M.E."/>
            <person name="Barry K."/>
            <person name="Clum A."/>
            <person name="Na H."/>
            <person name="Ledsgaard L."/>
            <person name="Lin J."/>
            <person name="Lipzen A."/>
            <person name="Kuo A."/>
            <person name="Riley R."/>
            <person name="Mondo S."/>
            <person name="Labutti K."/>
            <person name="Haridas S."/>
            <person name="Pangalinan J."/>
            <person name="Salamov A.A."/>
            <person name="Simmons B.A."/>
            <person name="Magnuson J.K."/>
            <person name="Chen J."/>
            <person name="Drula E."/>
            <person name="Henrissat B."/>
            <person name="Wiebenga A."/>
            <person name="Lubbers R.J."/>
            <person name="Gomes A.C."/>
            <person name="Macurrencykelacurrency M.R."/>
            <person name="Stajich J."/>
            <person name="Grigoriev I.V."/>
            <person name="Mortensen U.H."/>
            <person name="De Vries R.P."/>
            <person name="Baker S.E."/>
            <person name="Andersen M.R."/>
        </authorList>
    </citation>
    <scope>NUCLEOTIDE SEQUENCE [LARGE SCALE GENOMIC DNA]</scope>
    <source>
        <strain evidence="11 12">CBS 449.75</strain>
    </source>
</reference>
<accession>A0ABR4LU25</accession>
<evidence type="ECO:0000256" key="9">
    <source>
        <dbReference type="SAM" id="SignalP"/>
    </source>
</evidence>
<dbReference type="PANTHER" id="PTHR47466">
    <property type="match status" value="1"/>
</dbReference>
<evidence type="ECO:0000313" key="12">
    <source>
        <dbReference type="Proteomes" id="UP001610432"/>
    </source>
</evidence>
<evidence type="ECO:0000313" key="11">
    <source>
        <dbReference type="EMBL" id="KAL2868041.1"/>
    </source>
</evidence>
<dbReference type="EMBL" id="JBFXLQ010000015">
    <property type="protein sequence ID" value="KAL2868041.1"/>
    <property type="molecule type" value="Genomic_DNA"/>
</dbReference>
<keyword evidence="8" id="KW-1015">Disulfide bond</keyword>
<evidence type="ECO:0000256" key="5">
    <source>
        <dbReference type="ARBA" id="ARBA00022801"/>
    </source>
</evidence>
<dbReference type="Pfam" id="PF05572">
    <property type="entry name" value="Peptidase_M43"/>
    <property type="match status" value="1"/>
</dbReference>
<proteinExistence type="inferred from homology"/>
<comment type="caution">
    <text evidence="11">The sequence shown here is derived from an EMBL/GenBank/DDBJ whole genome shotgun (WGS) entry which is preliminary data.</text>
</comment>
<evidence type="ECO:0000256" key="7">
    <source>
        <dbReference type="ARBA" id="ARBA00023049"/>
    </source>
</evidence>
<evidence type="ECO:0000256" key="4">
    <source>
        <dbReference type="ARBA" id="ARBA00022729"/>
    </source>
</evidence>
<evidence type="ECO:0000256" key="8">
    <source>
        <dbReference type="ARBA" id="ARBA00023157"/>
    </source>
</evidence>
<sequence>MMLSASALLLALCGTASAFCGVREPSAEGLAILSEFHNQESTVSPDDFLRGERPSNINVYVHVIRHSATESTLAREVDEQIDVLNEVFEGTQFTFRLAGYDSPVYPDLAPVSQGSAAEELVKELRRGDASDLNLYIVPEIGDGIAGYATFPWDYLRSSQQDGVVILRTCVPGGNQPARNTGKVAGHEVGHWLGLLHTFQGGCQLGGDFIDDTPAEESPADGCPTGRDSCPGGGVDPIHNHMDYSDDDCRTEFTPRQIQRMATAASVFRRL</sequence>
<evidence type="ECO:0000259" key="10">
    <source>
        <dbReference type="Pfam" id="PF05572"/>
    </source>
</evidence>
<dbReference type="Gene3D" id="3.40.390.10">
    <property type="entry name" value="Collagenase (Catalytic Domain)"/>
    <property type="match status" value="1"/>
</dbReference>
<keyword evidence="7" id="KW-0482">Metalloprotease</keyword>
<keyword evidence="3" id="KW-0479">Metal-binding</keyword>
<dbReference type="InterPro" id="IPR008754">
    <property type="entry name" value="Peptidase_M43"/>
</dbReference>
<keyword evidence="4 9" id="KW-0732">Signal</keyword>
<dbReference type="SUPFAM" id="SSF55486">
    <property type="entry name" value="Metalloproteases ('zincins'), catalytic domain"/>
    <property type="match status" value="1"/>
</dbReference>
<evidence type="ECO:0000256" key="6">
    <source>
        <dbReference type="ARBA" id="ARBA00022833"/>
    </source>
</evidence>